<evidence type="ECO:0000256" key="7">
    <source>
        <dbReference type="ARBA" id="ARBA00022801"/>
    </source>
</evidence>
<protein>
    <recommendedName>
        <fullName evidence="3">Protease PrsW</fullName>
    </recommendedName>
</protein>
<dbReference type="PANTHER" id="PTHR36844">
    <property type="entry name" value="PROTEASE PRSW"/>
    <property type="match status" value="1"/>
</dbReference>
<comment type="subcellular location">
    <subcellularLocation>
        <location evidence="1">Cell membrane</location>
        <topology evidence="1">Multi-pass membrane protein</topology>
    </subcellularLocation>
</comment>
<keyword evidence="5 11" id="KW-0645">Protease</keyword>
<keyword evidence="7 11" id="KW-0378">Hydrolase</keyword>
<feature type="transmembrane region" description="Helical" evidence="10">
    <location>
        <begin position="34"/>
        <end position="58"/>
    </location>
</feature>
<feature type="transmembrane region" description="Helical" evidence="10">
    <location>
        <begin position="196"/>
        <end position="213"/>
    </location>
</feature>
<evidence type="ECO:0000313" key="11">
    <source>
        <dbReference type="EMBL" id="MCY6371652.1"/>
    </source>
</evidence>
<feature type="transmembrane region" description="Helical" evidence="10">
    <location>
        <begin position="64"/>
        <end position="82"/>
    </location>
</feature>
<accession>A0ABT4CRI0</accession>
<evidence type="ECO:0000256" key="10">
    <source>
        <dbReference type="SAM" id="Phobius"/>
    </source>
</evidence>
<evidence type="ECO:0000256" key="5">
    <source>
        <dbReference type="ARBA" id="ARBA00022670"/>
    </source>
</evidence>
<evidence type="ECO:0000256" key="3">
    <source>
        <dbReference type="ARBA" id="ARBA00018997"/>
    </source>
</evidence>
<evidence type="ECO:0000256" key="9">
    <source>
        <dbReference type="ARBA" id="ARBA00023136"/>
    </source>
</evidence>
<keyword evidence="12" id="KW-1185">Reference proteome</keyword>
<evidence type="ECO:0000256" key="8">
    <source>
        <dbReference type="ARBA" id="ARBA00022989"/>
    </source>
</evidence>
<evidence type="ECO:0000256" key="6">
    <source>
        <dbReference type="ARBA" id="ARBA00022692"/>
    </source>
</evidence>
<reference evidence="11" key="1">
    <citation type="submission" date="2022-12" db="EMBL/GenBank/DDBJ databases">
        <authorList>
            <person name="Wang J."/>
        </authorList>
    </citation>
    <scope>NUCLEOTIDE SEQUENCE</scope>
    <source>
        <strain evidence="11">HY-42-06</strain>
    </source>
</reference>
<comment type="caution">
    <text evidence="11">The sequence shown here is derived from an EMBL/GenBank/DDBJ whole genome shotgun (WGS) entry which is preliminary data.</text>
</comment>
<dbReference type="Pfam" id="PF13367">
    <property type="entry name" value="PrsW-protease"/>
    <property type="match status" value="1"/>
</dbReference>
<organism evidence="11 12">
    <name type="scientific">Clostridium ganghwense</name>
    <dbReference type="NCBI Taxonomy" id="312089"/>
    <lineage>
        <taxon>Bacteria</taxon>
        <taxon>Bacillati</taxon>
        <taxon>Bacillota</taxon>
        <taxon>Clostridia</taxon>
        <taxon>Eubacteriales</taxon>
        <taxon>Clostridiaceae</taxon>
        <taxon>Clostridium</taxon>
    </lineage>
</organism>
<dbReference type="InterPro" id="IPR026898">
    <property type="entry name" value="PrsW"/>
</dbReference>
<proteinExistence type="inferred from homology"/>
<feature type="transmembrane region" description="Helical" evidence="10">
    <location>
        <begin position="103"/>
        <end position="128"/>
    </location>
</feature>
<dbReference type="RefSeq" id="WP_268050527.1">
    <property type="nucleotide sequence ID" value="NZ_JAPQES010000005.1"/>
</dbReference>
<keyword evidence="4" id="KW-1003">Cell membrane</keyword>
<gene>
    <name evidence="11" type="ORF">OXH55_13480</name>
</gene>
<keyword evidence="6 10" id="KW-0812">Transmembrane</keyword>
<comment type="similarity">
    <text evidence="2">Belongs to the protease PrsW family.</text>
</comment>
<feature type="transmembrane region" description="Helical" evidence="10">
    <location>
        <begin position="134"/>
        <end position="158"/>
    </location>
</feature>
<dbReference type="GO" id="GO:0008233">
    <property type="term" value="F:peptidase activity"/>
    <property type="evidence" value="ECO:0007669"/>
    <property type="project" value="UniProtKB-KW"/>
</dbReference>
<evidence type="ECO:0000256" key="4">
    <source>
        <dbReference type="ARBA" id="ARBA00022475"/>
    </source>
</evidence>
<dbReference type="Proteomes" id="UP001079657">
    <property type="component" value="Unassembled WGS sequence"/>
</dbReference>
<feature type="transmembrane region" description="Helical" evidence="10">
    <location>
        <begin position="6"/>
        <end position="22"/>
    </location>
</feature>
<feature type="transmembrane region" description="Helical" evidence="10">
    <location>
        <begin position="170"/>
        <end position="190"/>
    </location>
</feature>
<dbReference type="GO" id="GO:0006508">
    <property type="term" value="P:proteolysis"/>
    <property type="evidence" value="ECO:0007669"/>
    <property type="project" value="UniProtKB-KW"/>
</dbReference>
<sequence length="236" mass="26727">MNTRLFVIAVIPGIALALSVYLTDRYDKEPIGLLMKVFILGALSVIPAAAVETVLTLFNVFPGVLGSAFTAFIVAGLTEEFLKREVILRTSFKNKAFNEKLDGIIYAVFSALGFATVENIMYVVFRFATNPYVGIYRGVFSVPAHMLFAVTMGYYLSLAKFSYTGDEYRIFLRRSLTVPVILHGIFDFILMSKIPILLAIFIPYIIYLWIVNLRKLNEYYLESKRGFEGEIYGNKR</sequence>
<keyword evidence="8 10" id="KW-1133">Transmembrane helix</keyword>
<dbReference type="InterPro" id="IPR023596">
    <property type="entry name" value="Peptidase_PrsW_arch/bac"/>
</dbReference>
<evidence type="ECO:0000256" key="1">
    <source>
        <dbReference type="ARBA" id="ARBA00004651"/>
    </source>
</evidence>
<evidence type="ECO:0000256" key="2">
    <source>
        <dbReference type="ARBA" id="ARBA00009165"/>
    </source>
</evidence>
<name>A0ABT4CRI0_9CLOT</name>
<keyword evidence="9 10" id="KW-0472">Membrane</keyword>
<dbReference type="PANTHER" id="PTHR36844:SF1">
    <property type="entry name" value="PROTEASE PRSW"/>
    <property type="match status" value="1"/>
</dbReference>
<dbReference type="PIRSF" id="PIRSF016933">
    <property type="entry name" value="PrsW"/>
    <property type="match status" value="1"/>
</dbReference>
<dbReference type="EMBL" id="JAPQES010000005">
    <property type="protein sequence ID" value="MCY6371652.1"/>
    <property type="molecule type" value="Genomic_DNA"/>
</dbReference>
<evidence type="ECO:0000313" key="12">
    <source>
        <dbReference type="Proteomes" id="UP001079657"/>
    </source>
</evidence>